<feature type="signal peptide" evidence="10">
    <location>
        <begin position="1"/>
        <end position="31"/>
    </location>
</feature>
<evidence type="ECO:0000259" key="11">
    <source>
        <dbReference type="Pfam" id="PF00593"/>
    </source>
</evidence>
<dbReference type="InterPro" id="IPR010104">
    <property type="entry name" value="TonB_rcpt_bac"/>
</dbReference>
<dbReference type="Gene3D" id="2.170.130.10">
    <property type="entry name" value="TonB-dependent receptor, plug domain"/>
    <property type="match status" value="1"/>
</dbReference>
<keyword evidence="10" id="KW-0732">Signal</keyword>
<dbReference type="RefSeq" id="WP_066844631.1">
    <property type="nucleotide sequence ID" value="NZ_CP019602.1"/>
</dbReference>
<dbReference type="NCBIfam" id="TIGR01782">
    <property type="entry name" value="TonB-Xanth-Caul"/>
    <property type="match status" value="1"/>
</dbReference>
<dbReference type="Pfam" id="PF07715">
    <property type="entry name" value="Plug"/>
    <property type="match status" value="1"/>
</dbReference>
<evidence type="ECO:0000259" key="12">
    <source>
        <dbReference type="Pfam" id="PF07715"/>
    </source>
</evidence>
<reference evidence="13 14" key="1">
    <citation type="submission" date="2017-01" db="EMBL/GenBank/DDBJ databases">
        <title>Complete genome sequence of esterase-producing bacterium Croceicoccus marinus E4A9.</title>
        <authorList>
            <person name="Wu Y.-H."/>
            <person name="Cheng H."/>
            <person name="Xu L."/>
            <person name="Huo Y.-Y."/>
            <person name="Wang C.-S."/>
            <person name="Xu X.-W."/>
        </authorList>
    </citation>
    <scope>NUCLEOTIDE SEQUENCE [LARGE SCALE GENOMIC DNA]</scope>
    <source>
        <strain evidence="13 14">E4A9</strain>
    </source>
</reference>
<dbReference type="AlphaFoldDB" id="A0A1Z1FB32"/>
<evidence type="ECO:0000313" key="14">
    <source>
        <dbReference type="Proteomes" id="UP000195807"/>
    </source>
</evidence>
<evidence type="ECO:0000313" key="13">
    <source>
        <dbReference type="EMBL" id="ARU16028.1"/>
    </source>
</evidence>
<comment type="similarity">
    <text evidence="8 9">Belongs to the TonB-dependent receptor family.</text>
</comment>
<evidence type="ECO:0000256" key="9">
    <source>
        <dbReference type="RuleBase" id="RU003357"/>
    </source>
</evidence>
<dbReference type="GO" id="GO:0009279">
    <property type="term" value="C:cell outer membrane"/>
    <property type="evidence" value="ECO:0007669"/>
    <property type="project" value="UniProtKB-SubCell"/>
</dbReference>
<dbReference type="STRING" id="450378.GCA_001661675_01455"/>
<feature type="chain" id="PRO_5011745841" evidence="10">
    <location>
        <begin position="32"/>
        <end position="1033"/>
    </location>
</feature>
<feature type="domain" description="TonB-dependent receptor plug" evidence="12">
    <location>
        <begin position="70"/>
        <end position="184"/>
    </location>
</feature>
<protein>
    <submittedName>
        <fullName evidence="13">TonB-dependent receptor</fullName>
    </submittedName>
</protein>
<dbReference type="PROSITE" id="PS52016">
    <property type="entry name" value="TONB_DEPENDENT_REC_3"/>
    <property type="match status" value="1"/>
</dbReference>
<dbReference type="InterPro" id="IPR039426">
    <property type="entry name" value="TonB-dep_rcpt-like"/>
</dbReference>
<keyword evidence="5 9" id="KW-0798">TonB box</keyword>
<dbReference type="Gene3D" id="2.40.170.20">
    <property type="entry name" value="TonB-dependent receptor, beta-barrel domain"/>
    <property type="match status" value="1"/>
</dbReference>
<dbReference type="EMBL" id="CP019602">
    <property type="protein sequence ID" value="ARU16028.1"/>
    <property type="molecule type" value="Genomic_DNA"/>
</dbReference>
<dbReference type="InterPro" id="IPR036942">
    <property type="entry name" value="Beta-barrel_TonB_sf"/>
</dbReference>
<evidence type="ECO:0000256" key="6">
    <source>
        <dbReference type="ARBA" id="ARBA00023136"/>
    </source>
</evidence>
<keyword evidence="6 8" id="KW-0472">Membrane</keyword>
<keyword evidence="14" id="KW-1185">Reference proteome</keyword>
<sequence length="1033" mass="112324">MKGTKLRSTLARSASWLVFSTVFGSATIAHAQDTVQDEQAQPGNSEAAADDTIVVTGIRASLDRSIELKRNNAGVVDGISAEEIGKFPDTNLAESLQRITGVSIDRVNGEGSRVTVRGFGPGFNLVTLNGRTLPTASIASVGQDQNGDFVSGTTRSFDFANLASEGVSRLEVYKTGRASIPGGGIGAAINIVTRRPLDGAAGLSGSIGAKAVYDAADTYDYSRVTPEVSGIVNWSNDAGTFGVGLFGSYQLRHNSAIAVSANDWNILPYSQFLGSTTFRRADGSTIINNAPQSGDTLIGIPNDTRYNYSEFERERINGQLTAQFAPTDRFTATADVTYYRNAAEEKRADQTTWYNRPFDEISFDGNYKVATAVYIDDVITAPKDGGFEQQYRATKDELMSYGLNLEYEVTDSLTTIVDGHYSKAEAQPNNPLGHTSTLFSMAQKSIVDQGLNIENGFPQQFITFDDSNGNNNGVLDLADLGSQIARSQTAYQEQDVKEVRLDNIWEMGDDDRVMFGGNYREADMNSRTMSTQNTLGDWGVGNIGDIEEMAGDLVQTFCMVCQFRDYDTGVSEGDPLATAFRGDATDLFNAFVNSPIINGTSNNTVREKIWALYAQVDLNTELMERPVNVLAGVRYENTKSRSITLQGIPASIDWTADNDFLTVLSSGEQPVEGSNSYDHILPSIDVSVDITDNFKGRVSLSRTISRPDFGSLFAASNPGAPNRPTALGGVPGGTQGNPQLIPLESDNFDVSFEWYFAPSSYLSAGFFDKRVRNFVGTGQTTQSLFDLRDPSSGAPGTRSGAALEYLQTNNLDISDVNLFTLTALIDQFGLDAAVDQFQANLTPGGLSQTFVDSVLGQYDLVANEGDPLYQFQTQQPVNSEDAHIYGMEIAGQHFFGESGFGIAAAYTLVRGDIGYDITAPTTADQFALLGLSDTVNLSAIYEKYGLSARLTYNWRDTFLSNNSRGASRNPVFVNAYEQIDLNVSYDITDAISVSFEAINLTGSNYETFARTKNQPWFIVDSRPRYYAGARFRF</sequence>
<comment type="subcellular location">
    <subcellularLocation>
        <location evidence="1 8">Cell outer membrane</location>
        <topology evidence="1 8">Multi-pass membrane protein</topology>
    </subcellularLocation>
</comment>
<evidence type="ECO:0000256" key="4">
    <source>
        <dbReference type="ARBA" id="ARBA00022692"/>
    </source>
</evidence>
<keyword evidence="3 8" id="KW-1134">Transmembrane beta strand</keyword>
<evidence type="ECO:0000256" key="5">
    <source>
        <dbReference type="ARBA" id="ARBA00023077"/>
    </source>
</evidence>
<dbReference type="Proteomes" id="UP000195807">
    <property type="component" value="Chromosome"/>
</dbReference>
<dbReference type="PANTHER" id="PTHR40980">
    <property type="entry name" value="PLUG DOMAIN-CONTAINING PROTEIN"/>
    <property type="match status" value="1"/>
</dbReference>
<evidence type="ECO:0000256" key="8">
    <source>
        <dbReference type="PROSITE-ProRule" id="PRU01360"/>
    </source>
</evidence>
<gene>
    <name evidence="13" type="ORF">A9D14_07265</name>
</gene>
<dbReference type="InterPro" id="IPR000531">
    <property type="entry name" value="Beta-barrel_TonB"/>
</dbReference>
<name>A0A1Z1FB32_9SPHN</name>
<dbReference type="PANTHER" id="PTHR40980:SF3">
    <property type="entry name" value="TONB-DEPENDENT RECEPTOR-LIKE BETA-BARREL DOMAIN-CONTAINING PROTEIN"/>
    <property type="match status" value="1"/>
</dbReference>
<dbReference type="KEGG" id="cman:A9D14_07265"/>
<keyword evidence="2 8" id="KW-0813">Transport</keyword>
<dbReference type="Pfam" id="PF00593">
    <property type="entry name" value="TonB_dep_Rec_b-barrel"/>
    <property type="match status" value="1"/>
</dbReference>
<organism evidence="13 14">
    <name type="scientific">Croceicoccus marinus</name>
    <dbReference type="NCBI Taxonomy" id="450378"/>
    <lineage>
        <taxon>Bacteria</taxon>
        <taxon>Pseudomonadati</taxon>
        <taxon>Pseudomonadota</taxon>
        <taxon>Alphaproteobacteria</taxon>
        <taxon>Sphingomonadales</taxon>
        <taxon>Erythrobacteraceae</taxon>
        <taxon>Croceicoccus</taxon>
    </lineage>
</organism>
<evidence type="ECO:0000256" key="7">
    <source>
        <dbReference type="ARBA" id="ARBA00023237"/>
    </source>
</evidence>
<evidence type="ECO:0000256" key="2">
    <source>
        <dbReference type="ARBA" id="ARBA00022448"/>
    </source>
</evidence>
<evidence type="ECO:0000256" key="10">
    <source>
        <dbReference type="SAM" id="SignalP"/>
    </source>
</evidence>
<proteinExistence type="inferred from homology"/>
<feature type="domain" description="TonB-dependent receptor-like beta-barrel" evidence="11">
    <location>
        <begin position="467"/>
        <end position="1000"/>
    </location>
</feature>
<accession>A0A1Z1FB32</accession>
<dbReference type="OrthoDB" id="5476657at2"/>
<keyword evidence="13" id="KW-0675">Receptor</keyword>
<dbReference type="InterPro" id="IPR012910">
    <property type="entry name" value="Plug_dom"/>
</dbReference>
<keyword evidence="7 8" id="KW-0998">Cell outer membrane</keyword>
<keyword evidence="4 8" id="KW-0812">Transmembrane</keyword>
<dbReference type="InterPro" id="IPR037066">
    <property type="entry name" value="Plug_dom_sf"/>
</dbReference>
<evidence type="ECO:0000256" key="3">
    <source>
        <dbReference type="ARBA" id="ARBA00022452"/>
    </source>
</evidence>
<dbReference type="SUPFAM" id="SSF56935">
    <property type="entry name" value="Porins"/>
    <property type="match status" value="1"/>
</dbReference>
<evidence type="ECO:0000256" key="1">
    <source>
        <dbReference type="ARBA" id="ARBA00004571"/>
    </source>
</evidence>